<feature type="domain" description="FAD dependent oxidoreductase" evidence="2">
    <location>
        <begin position="38"/>
        <end position="398"/>
    </location>
</feature>
<dbReference type="AlphaFoldDB" id="A0A1T4V1L5"/>
<accession>A0A1T4V1L5</accession>
<protein>
    <submittedName>
        <fullName evidence="3">Glycine/D-amino acid oxidase</fullName>
    </submittedName>
</protein>
<reference evidence="4" key="1">
    <citation type="submission" date="2017-02" db="EMBL/GenBank/DDBJ databases">
        <authorList>
            <person name="Varghese N."/>
            <person name="Submissions S."/>
        </authorList>
    </citation>
    <scope>NUCLEOTIDE SEQUENCE [LARGE SCALE GENOMIC DNA]</scope>
    <source>
        <strain evidence="4">DSM 3072</strain>
    </source>
</reference>
<dbReference type="EMBL" id="FUXX01000005">
    <property type="protein sequence ID" value="SKA58778.1"/>
    <property type="molecule type" value="Genomic_DNA"/>
</dbReference>
<keyword evidence="4" id="KW-1185">Reference proteome</keyword>
<dbReference type="Gene3D" id="3.50.50.60">
    <property type="entry name" value="FAD/NAD(P)-binding domain"/>
    <property type="match status" value="1"/>
</dbReference>
<organism evidence="3 4">
    <name type="scientific">Succinivibrio dextrinosolvens DSM 3072</name>
    <dbReference type="NCBI Taxonomy" id="1123324"/>
    <lineage>
        <taxon>Bacteria</taxon>
        <taxon>Pseudomonadati</taxon>
        <taxon>Pseudomonadota</taxon>
        <taxon>Gammaproteobacteria</taxon>
        <taxon>Aeromonadales</taxon>
        <taxon>Succinivibrionaceae</taxon>
        <taxon>Succinivibrio</taxon>
    </lineage>
</organism>
<dbReference type="GO" id="GO:0005737">
    <property type="term" value="C:cytoplasm"/>
    <property type="evidence" value="ECO:0007669"/>
    <property type="project" value="TreeGrafter"/>
</dbReference>
<dbReference type="InterPro" id="IPR006076">
    <property type="entry name" value="FAD-dep_OxRdtase"/>
</dbReference>
<gene>
    <name evidence="3" type="ORF">SAMN02745213_00535</name>
</gene>
<dbReference type="SUPFAM" id="SSF51905">
    <property type="entry name" value="FAD/NAD(P)-binding domain"/>
    <property type="match status" value="1"/>
</dbReference>
<dbReference type="RefSeq" id="WP_078928105.1">
    <property type="nucleotide sequence ID" value="NZ_FUXX01000005.1"/>
</dbReference>
<keyword evidence="1" id="KW-0560">Oxidoreductase</keyword>
<dbReference type="Pfam" id="PF01266">
    <property type="entry name" value="DAO"/>
    <property type="match status" value="1"/>
</dbReference>
<dbReference type="InterPro" id="IPR036188">
    <property type="entry name" value="FAD/NAD-bd_sf"/>
</dbReference>
<name>A0A1T4V1L5_9GAMM</name>
<dbReference type="GO" id="GO:0016491">
    <property type="term" value="F:oxidoreductase activity"/>
    <property type="evidence" value="ECO:0007669"/>
    <property type="project" value="UniProtKB-KW"/>
</dbReference>
<sequence>MYKTSSFPEGSGVNPWYELSAYKNHRFSDPSEIKNSYDYVVVGAGFGGVSAAFRLSENNPSAKIALIDALPVGYYSSGRNAGFVALAQVAKALIGFDHFTLDDQRWLLHLNRTVVSRIEKIKEQSKLEFEWRQDGMYKAVREKRNVAALDALEGHLQRLGLGYERVKGDELSSRLGTSFYRDAIYVKDTILNNPSEVIRGLATALPSNVSVFENTKVAGVEEGSIPKVILADGREIATRQVILTVNAFLSRFGFASASNVAAIHSYGALTRVLTDAELENFKNVRPWGITATHPSGATLRFTPDHRIFVRTDIDFATNLNIPQKKFDRSDFYLRRAFVRRFPELEKVDFEYKYGGLISFTGNTRPLFGEVAKNIYAGVTSDGTGVTRAAILGTYLADLIQHRDSSELDYIKRAYHPSYLPPEPLRTLGATAFLKYKDLYAGSEL</sequence>
<dbReference type="Gene3D" id="3.30.9.10">
    <property type="entry name" value="D-Amino Acid Oxidase, subunit A, domain 2"/>
    <property type="match status" value="1"/>
</dbReference>
<dbReference type="STRING" id="83771.SAMN02910357_01940"/>
<dbReference type="Proteomes" id="UP000242432">
    <property type="component" value="Unassembled WGS sequence"/>
</dbReference>
<evidence type="ECO:0000256" key="1">
    <source>
        <dbReference type="ARBA" id="ARBA00023002"/>
    </source>
</evidence>
<evidence type="ECO:0000313" key="4">
    <source>
        <dbReference type="Proteomes" id="UP000242432"/>
    </source>
</evidence>
<dbReference type="PANTHER" id="PTHR13847">
    <property type="entry name" value="SARCOSINE DEHYDROGENASE-RELATED"/>
    <property type="match status" value="1"/>
</dbReference>
<dbReference type="PANTHER" id="PTHR13847:SF281">
    <property type="entry name" value="FAD DEPENDENT OXIDOREDUCTASE DOMAIN-CONTAINING PROTEIN"/>
    <property type="match status" value="1"/>
</dbReference>
<evidence type="ECO:0000313" key="3">
    <source>
        <dbReference type="EMBL" id="SKA58778.1"/>
    </source>
</evidence>
<proteinExistence type="predicted"/>
<evidence type="ECO:0000259" key="2">
    <source>
        <dbReference type="Pfam" id="PF01266"/>
    </source>
</evidence>